<reference evidence="1" key="1">
    <citation type="submission" date="2019-03" db="EMBL/GenBank/DDBJ databases">
        <authorList>
            <person name="Mank J."/>
            <person name="Almeida P."/>
        </authorList>
    </citation>
    <scope>NUCLEOTIDE SEQUENCE</scope>
    <source>
        <strain evidence="1">78183</strain>
    </source>
</reference>
<accession>A0A6N2KFB1</accession>
<sequence>MVGHLREDGGREVKYSGIGSKMVFWGNLNINSIESFFSSFWFCSAPLPQPSSSYNDYEEVVPYCLVTIPRKPRRGYSSLCAEMEEKIGGTRLDEGGVIGEEIISSEFKLLKLRKLVLSGLLKLKSICCSKRICDSLLTMFKDLCKCGYNPSIFIR</sequence>
<proteinExistence type="predicted"/>
<organism evidence="1">
    <name type="scientific">Salix viminalis</name>
    <name type="common">Common osier</name>
    <name type="synonym">Basket willow</name>
    <dbReference type="NCBI Taxonomy" id="40686"/>
    <lineage>
        <taxon>Eukaryota</taxon>
        <taxon>Viridiplantae</taxon>
        <taxon>Streptophyta</taxon>
        <taxon>Embryophyta</taxon>
        <taxon>Tracheophyta</taxon>
        <taxon>Spermatophyta</taxon>
        <taxon>Magnoliopsida</taxon>
        <taxon>eudicotyledons</taxon>
        <taxon>Gunneridae</taxon>
        <taxon>Pentapetalae</taxon>
        <taxon>rosids</taxon>
        <taxon>fabids</taxon>
        <taxon>Malpighiales</taxon>
        <taxon>Salicaceae</taxon>
        <taxon>Saliceae</taxon>
        <taxon>Salix</taxon>
    </lineage>
</organism>
<name>A0A6N2KFB1_SALVM</name>
<gene>
    <name evidence="1" type="ORF">SVIM_LOCUS74367</name>
</gene>
<dbReference type="AlphaFoldDB" id="A0A6N2KFB1"/>
<evidence type="ECO:0000313" key="1">
    <source>
        <dbReference type="EMBL" id="VFU26726.1"/>
    </source>
</evidence>
<protein>
    <submittedName>
        <fullName evidence="1">Uncharacterized protein</fullName>
    </submittedName>
</protein>
<dbReference type="EMBL" id="CAADRP010000335">
    <property type="protein sequence ID" value="VFU26726.1"/>
    <property type="molecule type" value="Genomic_DNA"/>
</dbReference>